<accession>A0A8H6CC57</accession>
<dbReference type="GO" id="GO:0000145">
    <property type="term" value="C:exocyst"/>
    <property type="evidence" value="ECO:0007669"/>
    <property type="project" value="InterPro"/>
</dbReference>
<evidence type="ECO:0000313" key="7">
    <source>
        <dbReference type="Proteomes" id="UP000593566"/>
    </source>
</evidence>
<dbReference type="Pfam" id="PF20669">
    <property type="entry name" value="Exo70_N"/>
    <property type="match status" value="1"/>
</dbReference>
<comment type="similarity">
    <text evidence="1 4">Belongs to the EXO70 family.</text>
</comment>
<keyword evidence="4" id="KW-0653">Protein transport</keyword>
<keyword evidence="7" id="KW-1185">Reference proteome</keyword>
<evidence type="ECO:0000256" key="1">
    <source>
        <dbReference type="ARBA" id="ARBA00006756"/>
    </source>
</evidence>
<evidence type="ECO:0000256" key="2">
    <source>
        <dbReference type="ARBA" id="ARBA00022448"/>
    </source>
</evidence>
<dbReference type="GO" id="GO:0005546">
    <property type="term" value="F:phosphatidylinositol-4,5-bisphosphate binding"/>
    <property type="evidence" value="ECO:0007669"/>
    <property type="project" value="InterPro"/>
</dbReference>
<sequence>MMAKVQKAVWAEEKAEVEVLLAQRDEHANIGRRLKTLQASVEGGGRTVRDGMGQVHSNTNQHQIKIHNIEKLIKHIDKMLEPGQDKGKEERIIRAGPAQVGLTEYLNSLKRVNRALTEMGTTNMRANQQAIGDFNELLAEGSKKMEEVYRSVLLEFSQPLEPLHYLTRELPFPTLSNGTASELEAMDRYISSPSARSTVPNQSESASIHIYSDIRGPYLVGSLQNLSLASISTSKKKNSDEIYRQGSNAINQYAKAIDSIFLAEFQNVSACFPRDAWTIAFETTCRRALAEFAKTLRELNMHIKSNLTTDCFLAYEIIEVVTDVAHHLNSKTGEPLPFGDALAPVREIAKFSLPELLDDQRRRIMSLAILPADGSAIPFTSETMTRLQTLTVYPKSLSSILASIGDGNWTQSASANRSNNSSTSLPSLKSLDVGADGAQLLTHYVLDTLEAHLTTLESRARILLKSKAVHGVFISNTVALIDRMIRSSDLASLIGANPGAQTKIDTWRRKGVSTYMDAWREPSSALLDSTRTNASGARPHSGASLTSAEVVKSLGSKEKDAIKEKFKLFNTSFDECVKRHKELSPSMEREVKSELSREVGHQVEPLYARFYDRYEALDKGKGKYVKYDKGSLAAALALL</sequence>
<keyword evidence="2 4" id="KW-0813">Transport</keyword>
<evidence type="ECO:0000256" key="3">
    <source>
        <dbReference type="ARBA" id="ARBA00022483"/>
    </source>
</evidence>
<dbReference type="RefSeq" id="XP_037150063.1">
    <property type="nucleotide sequence ID" value="XM_037293985.1"/>
</dbReference>
<dbReference type="GO" id="GO:0005935">
    <property type="term" value="C:cellular bud neck"/>
    <property type="evidence" value="ECO:0007669"/>
    <property type="project" value="UniProtKB-SubCell"/>
</dbReference>
<keyword evidence="3 4" id="KW-0268">Exocytosis</keyword>
<dbReference type="Gene3D" id="1.20.1280.170">
    <property type="entry name" value="Exocyst complex component Exo70"/>
    <property type="match status" value="1"/>
</dbReference>
<comment type="caution">
    <text evidence="6">The sequence shown here is derived from an EMBL/GenBank/DDBJ whole genome shotgun (WGS) entry which is preliminary data.</text>
</comment>
<name>A0A8H6CC57_9LECA</name>
<evidence type="ECO:0000256" key="4">
    <source>
        <dbReference type="RuleBase" id="RU365026"/>
    </source>
</evidence>
<feature type="domain" description="Exocyst complex subunit Exo70 C-terminal" evidence="5">
    <location>
        <begin position="247"/>
        <end position="636"/>
    </location>
</feature>
<dbReference type="InterPro" id="IPR016159">
    <property type="entry name" value="Cullin_repeat-like_dom_sf"/>
</dbReference>
<protein>
    <recommendedName>
        <fullName evidence="4">Exocyst complex protein EXO70</fullName>
    </recommendedName>
</protein>
<evidence type="ECO:0000259" key="5">
    <source>
        <dbReference type="Pfam" id="PF03081"/>
    </source>
</evidence>
<dbReference type="Proteomes" id="UP000593566">
    <property type="component" value="Unassembled WGS sequence"/>
</dbReference>
<organism evidence="6 7">
    <name type="scientific">Letharia lupina</name>
    <dbReference type="NCBI Taxonomy" id="560253"/>
    <lineage>
        <taxon>Eukaryota</taxon>
        <taxon>Fungi</taxon>
        <taxon>Dikarya</taxon>
        <taxon>Ascomycota</taxon>
        <taxon>Pezizomycotina</taxon>
        <taxon>Lecanoromycetes</taxon>
        <taxon>OSLEUM clade</taxon>
        <taxon>Lecanoromycetidae</taxon>
        <taxon>Lecanorales</taxon>
        <taxon>Lecanorineae</taxon>
        <taxon>Parmeliaceae</taxon>
        <taxon>Letharia</taxon>
    </lineage>
</organism>
<dbReference type="AlphaFoldDB" id="A0A8H6CC57"/>
<dbReference type="GeneID" id="59331473"/>
<comment type="subcellular location">
    <subcellularLocation>
        <location evidence="4">Bud</location>
    </subcellularLocation>
    <subcellularLocation>
        <location evidence="4">Bud neck</location>
    </subcellularLocation>
</comment>
<proteinExistence type="inferred from homology"/>
<dbReference type="GO" id="GO:0006887">
    <property type="term" value="P:exocytosis"/>
    <property type="evidence" value="ECO:0007669"/>
    <property type="project" value="UniProtKB-KW"/>
</dbReference>
<dbReference type="InterPro" id="IPR046364">
    <property type="entry name" value="Exo70_C"/>
</dbReference>
<gene>
    <name evidence="6" type="ORF">HO133_003061</name>
</gene>
<dbReference type="SUPFAM" id="SSF74788">
    <property type="entry name" value="Cullin repeat-like"/>
    <property type="match status" value="1"/>
</dbReference>
<dbReference type="EMBL" id="JACCJB010000016">
    <property type="protein sequence ID" value="KAF6220628.1"/>
    <property type="molecule type" value="Genomic_DNA"/>
</dbReference>
<reference evidence="6 7" key="1">
    <citation type="journal article" date="2020" name="Genomics">
        <title>Complete, high-quality genomes from long-read metagenomic sequencing of two wolf lichen thalli reveals enigmatic genome architecture.</title>
        <authorList>
            <person name="McKenzie S.K."/>
            <person name="Walston R.F."/>
            <person name="Allen J.L."/>
        </authorList>
    </citation>
    <scope>NUCLEOTIDE SEQUENCE [LARGE SCALE GENOMIC DNA]</scope>
    <source>
        <strain evidence="6">WasteWater1</strain>
    </source>
</reference>
<evidence type="ECO:0000313" key="6">
    <source>
        <dbReference type="EMBL" id="KAF6220628.1"/>
    </source>
</evidence>
<dbReference type="PANTHER" id="PTHR12542:SF41">
    <property type="entry name" value="EXOCYST COMPLEX COMPONENT 7"/>
    <property type="match status" value="1"/>
</dbReference>
<dbReference type="Pfam" id="PF03081">
    <property type="entry name" value="Exo70_C"/>
    <property type="match status" value="1"/>
</dbReference>
<dbReference type="GO" id="GO:0015031">
    <property type="term" value="P:protein transport"/>
    <property type="evidence" value="ECO:0007669"/>
    <property type="project" value="UniProtKB-KW"/>
</dbReference>
<dbReference type="PANTHER" id="PTHR12542">
    <property type="entry name" value="EXOCYST COMPLEX PROTEIN EXO70"/>
    <property type="match status" value="1"/>
</dbReference>
<dbReference type="InterPro" id="IPR004140">
    <property type="entry name" value="Exo70"/>
</dbReference>
<comment type="function">
    <text evidence="4">Involved in the secretory pathway as part of the exocyst complex which tethers secretory vesicles to the sites of exocytosis. Also plays a role in the assembly of the exocyst.</text>
</comment>